<sequence>MSQQSSTSSIQQDRTPLVDYQDESDNNSNIEGYEAEGTPMEEDREEQEVTNHGPNREIRSTSTVRSPGSLFSDYADPKAVMENIIHHYKVKLDRLLVQYNRALPSAGSEMLQSRQADIIKTQKTLFQFRAAYKQEYVDGQDQGNTMARSTDRMTAKDVPLFQVVGSIVKNNKKDVFESVDHFLLQFKKVVEANTGGKIDKHWSKWLPLAFPHEHDHWYEQKLAGRNYGWSKVCKIIKKRFQSSDLKMSKATEAYTMTMNKGETVADYGTRFLNVCRDGGLKDNEGLALRFLGSMDEHIQENVKIAWSGRYGTRMPRTVEEVLRVANSVSLNKRSRRQDDNVGSSSQRRRHNNNGGSQGFQGSKKNWCPHHKKYVSHKPQDCHLHIEKVNSSLSSVAEQRFKRGECVHCGAKWTKEHRCEEYRNAQKKKREGKQNVSLNAISTPTPNNSDTANQSEQMEVSHPGDTVLEELLAEEYDELEAFAAGKNLNNTSLQKSNKIKKEKDPNDSSQSLIRSPILIQNKRCFGLVDSGAEISVIDRKLCINNNWSINYIDGKIKYAGSGDQRARIGTCGPLKISYNNHKPMFTFEVMDLECEEMIIGKDLMPHIGLAITGIAVKWDDMENNSVKNNNPIDPDQEQNTDHPVGTPDQRNNFFKEVQPLLDQNAKIPLSLYCPLEESIIELPTSEGPPSYQRQYPHPYHLRPVIDETVKKWLDDSVIVRAPVNTTWNSPLTTTDKRNSQGEVTGKQICLDVRLLNNRLLTNDKHPLPLIKDIFDDLAGSTVFTMIDLSSAYHRFRIKKEFQDRTAFTHHNNQFVFQACPFRLKPIASRFQRVMSHIFYDMPFVRCYIDDIVIKSKSIESHKDHVIQVIKPLSKNNMIINHKKSKFMQTQIYLLGFHISQHGRQIERSKITNVINWPIPKTGKQIEKLLGTVNFLRDFLPNASKMCAKLDSLRKLGSLHNVWNNEHLQSFNMIKRALAYNVLLEFPDINEAMYVATDASLFGIAACLFQRINGKDHYISFMARALNKSERNYSATKRELLAVVRCILS</sequence>
<dbReference type="CDD" id="cd00303">
    <property type="entry name" value="retropepsin_like"/>
    <property type="match status" value="1"/>
</dbReference>
<evidence type="ECO:0000256" key="6">
    <source>
        <dbReference type="ARBA" id="ARBA00023268"/>
    </source>
</evidence>
<gene>
    <name evidence="11" type="ORF">INT45_003520</name>
</gene>
<comment type="caution">
    <text evidence="11">The sequence shown here is derived from an EMBL/GenBank/DDBJ whole genome shotgun (WGS) entry which is preliminary data.</text>
</comment>
<evidence type="ECO:0000256" key="5">
    <source>
        <dbReference type="ARBA" id="ARBA00022801"/>
    </source>
</evidence>
<dbReference type="InterPro" id="IPR018061">
    <property type="entry name" value="Retropepsins"/>
</dbReference>
<dbReference type="Pfam" id="PF00077">
    <property type="entry name" value="RVP"/>
    <property type="match status" value="1"/>
</dbReference>
<feature type="domain" description="Reverse transcriptase" evidence="9">
    <location>
        <begin position="749"/>
        <end position="897"/>
    </location>
</feature>
<feature type="region of interest" description="Disordered" evidence="7">
    <location>
        <begin position="624"/>
        <end position="650"/>
    </location>
</feature>
<dbReference type="InterPro" id="IPR000477">
    <property type="entry name" value="RT_dom"/>
</dbReference>
<evidence type="ECO:0000256" key="3">
    <source>
        <dbReference type="ARBA" id="ARBA00022722"/>
    </source>
</evidence>
<dbReference type="OrthoDB" id="2268828at2759"/>
<dbReference type="PANTHER" id="PTHR37984:SF5">
    <property type="entry name" value="PROTEIN NYNRIN-LIKE"/>
    <property type="match status" value="1"/>
</dbReference>
<name>A0A8H7RL34_9FUNG</name>
<feature type="compositionally biased region" description="Acidic residues" evidence="7">
    <location>
        <begin position="39"/>
        <end position="48"/>
    </location>
</feature>
<dbReference type="EMBL" id="JAEPRB010000717">
    <property type="protein sequence ID" value="KAG2212929.1"/>
    <property type="molecule type" value="Genomic_DNA"/>
</dbReference>
<keyword evidence="3" id="KW-0540">Nuclease</keyword>
<keyword evidence="12" id="KW-1185">Reference proteome</keyword>
<evidence type="ECO:0000259" key="10">
    <source>
        <dbReference type="Pfam" id="PF17919"/>
    </source>
</evidence>
<dbReference type="Gene3D" id="3.30.70.270">
    <property type="match status" value="2"/>
</dbReference>
<keyword evidence="6" id="KW-0511">Multifunctional enzyme</keyword>
<dbReference type="SUPFAM" id="SSF50630">
    <property type="entry name" value="Acid proteases"/>
    <property type="match status" value="1"/>
</dbReference>
<dbReference type="InterPro" id="IPR043128">
    <property type="entry name" value="Rev_trsase/Diguanyl_cyclase"/>
</dbReference>
<dbReference type="Proteomes" id="UP000646827">
    <property type="component" value="Unassembled WGS sequence"/>
</dbReference>
<dbReference type="GO" id="GO:0016779">
    <property type="term" value="F:nucleotidyltransferase activity"/>
    <property type="evidence" value="ECO:0007669"/>
    <property type="project" value="UniProtKB-KW"/>
</dbReference>
<evidence type="ECO:0000259" key="9">
    <source>
        <dbReference type="Pfam" id="PF00078"/>
    </source>
</evidence>
<feature type="region of interest" description="Disordered" evidence="7">
    <location>
        <begin position="1"/>
        <end position="70"/>
    </location>
</feature>
<evidence type="ECO:0000256" key="4">
    <source>
        <dbReference type="ARBA" id="ARBA00022759"/>
    </source>
</evidence>
<evidence type="ECO:0000313" key="11">
    <source>
        <dbReference type="EMBL" id="KAG2212929.1"/>
    </source>
</evidence>
<evidence type="ECO:0000259" key="8">
    <source>
        <dbReference type="Pfam" id="PF00077"/>
    </source>
</evidence>
<dbReference type="GO" id="GO:0016787">
    <property type="term" value="F:hydrolase activity"/>
    <property type="evidence" value="ECO:0007669"/>
    <property type="project" value="UniProtKB-KW"/>
</dbReference>
<dbReference type="InterPro" id="IPR050951">
    <property type="entry name" value="Retrovirus_Pol_polyprotein"/>
</dbReference>
<dbReference type="SUPFAM" id="SSF56672">
    <property type="entry name" value="DNA/RNA polymerases"/>
    <property type="match status" value="1"/>
</dbReference>
<dbReference type="Gene3D" id="3.10.10.10">
    <property type="entry name" value="HIV Type 1 Reverse Transcriptase, subunit A, domain 1"/>
    <property type="match status" value="1"/>
</dbReference>
<keyword evidence="2" id="KW-0548">Nucleotidyltransferase</keyword>
<evidence type="ECO:0000256" key="2">
    <source>
        <dbReference type="ARBA" id="ARBA00022695"/>
    </source>
</evidence>
<dbReference type="InterPro" id="IPR021109">
    <property type="entry name" value="Peptidase_aspartic_dom_sf"/>
</dbReference>
<evidence type="ECO:0008006" key="13">
    <source>
        <dbReference type="Google" id="ProtNLM"/>
    </source>
</evidence>
<dbReference type="GO" id="GO:0004519">
    <property type="term" value="F:endonuclease activity"/>
    <property type="evidence" value="ECO:0007669"/>
    <property type="project" value="UniProtKB-KW"/>
</dbReference>
<dbReference type="Gene3D" id="2.40.70.10">
    <property type="entry name" value="Acid Proteases"/>
    <property type="match status" value="1"/>
</dbReference>
<keyword evidence="1" id="KW-0808">Transferase</keyword>
<feature type="region of interest" description="Disordered" evidence="7">
    <location>
        <begin position="329"/>
        <end position="369"/>
    </location>
</feature>
<proteinExistence type="predicted"/>
<dbReference type="PANTHER" id="PTHR37984">
    <property type="entry name" value="PROTEIN CBG26694"/>
    <property type="match status" value="1"/>
</dbReference>
<accession>A0A8H7RL34</accession>
<keyword evidence="4" id="KW-0255">Endonuclease</keyword>
<dbReference type="Pfam" id="PF17919">
    <property type="entry name" value="RT_RNaseH_2"/>
    <property type="match status" value="1"/>
</dbReference>
<dbReference type="CDD" id="cd01647">
    <property type="entry name" value="RT_LTR"/>
    <property type="match status" value="1"/>
</dbReference>
<feature type="compositionally biased region" description="Low complexity" evidence="7">
    <location>
        <begin position="1"/>
        <end position="12"/>
    </location>
</feature>
<evidence type="ECO:0000256" key="1">
    <source>
        <dbReference type="ARBA" id="ARBA00022679"/>
    </source>
</evidence>
<protein>
    <recommendedName>
        <fullName evidence="13">Reverse transcriptase domain-containing protein</fullName>
    </recommendedName>
</protein>
<dbReference type="InterPro" id="IPR041577">
    <property type="entry name" value="RT_RNaseH_2"/>
</dbReference>
<evidence type="ECO:0000256" key="7">
    <source>
        <dbReference type="SAM" id="MobiDB-lite"/>
    </source>
</evidence>
<feature type="region of interest" description="Disordered" evidence="7">
    <location>
        <begin position="424"/>
        <end position="461"/>
    </location>
</feature>
<organism evidence="11 12">
    <name type="scientific">Circinella minor</name>
    <dbReference type="NCBI Taxonomy" id="1195481"/>
    <lineage>
        <taxon>Eukaryota</taxon>
        <taxon>Fungi</taxon>
        <taxon>Fungi incertae sedis</taxon>
        <taxon>Mucoromycota</taxon>
        <taxon>Mucoromycotina</taxon>
        <taxon>Mucoromycetes</taxon>
        <taxon>Mucorales</taxon>
        <taxon>Lichtheimiaceae</taxon>
        <taxon>Circinella</taxon>
    </lineage>
</organism>
<dbReference type="InterPro" id="IPR043502">
    <property type="entry name" value="DNA/RNA_pol_sf"/>
</dbReference>
<feature type="domain" description="Reverse transcriptase/retrotransposon-derived protein RNase H-like" evidence="10">
    <location>
        <begin position="961"/>
        <end position="1045"/>
    </location>
</feature>
<feature type="domain" description="Retropepsins" evidence="8">
    <location>
        <begin position="516"/>
        <end position="610"/>
    </location>
</feature>
<reference evidence="11 12" key="1">
    <citation type="submission" date="2020-12" db="EMBL/GenBank/DDBJ databases">
        <title>Metabolic potential, ecology and presence of endohyphal bacteria is reflected in genomic diversity of Mucoromycotina.</title>
        <authorList>
            <person name="Muszewska A."/>
            <person name="Okrasinska A."/>
            <person name="Steczkiewicz K."/>
            <person name="Drgas O."/>
            <person name="Orlowska M."/>
            <person name="Perlinska-Lenart U."/>
            <person name="Aleksandrzak-Piekarczyk T."/>
            <person name="Szatraj K."/>
            <person name="Zielenkiewicz U."/>
            <person name="Pilsyk S."/>
            <person name="Malc E."/>
            <person name="Mieczkowski P."/>
            <person name="Kruszewska J.S."/>
            <person name="Biernat P."/>
            <person name="Pawlowska J."/>
        </authorList>
    </citation>
    <scope>NUCLEOTIDE SEQUENCE [LARGE SCALE GENOMIC DNA]</scope>
    <source>
        <strain evidence="11 12">CBS 142.35</strain>
    </source>
</reference>
<evidence type="ECO:0000313" key="12">
    <source>
        <dbReference type="Proteomes" id="UP000646827"/>
    </source>
</evidence>
<dbReference type="AlphaFoldDB" id="A0A8H7RL34"/>
<dbReference type="Pfam" id="PF00078">
    <property type="entry name" value="RVT_1"/>
    <property type="match status" value="1"/>
</dbReference>
<keyword evidence="5" id="KW-0378">Hydrolase</keyword>
<feature type="compositionally biased region" description="Polar residues" evidence="7">
    <location>
        <begin position="433"/>
        <end position="457"/>
    </location>
</feature>